<feature type="region of interest" description="Disordered" evidence="1">
    <location>
        <begin position="1"/>
        <end position="73"/>
    </location>
</feature>
<feature type="compositionally biased region" description="Pro residues" evidence="1">
    <location>
        <begin position="59"/>
        <end position="68"/>
    </location>
</feature>
<dbReference type="Gramene" id="OE9A014723T1">
    <property type="protein sequence ID" value="OE9A014723C1"/>
    <property type="gene ID" value="OE9A014723"/>
</dbReference>
<proteinExistence type="predicted"/>
<gene>
    <name evidence="2" type="ORF">OLEA9_A014723</name>
</gene>
<name>A0A8S0RFK6_OLEEU</name>
<dbReference type="Proteomes" id="UP000594638">
    <property type="component" value="Unassembled WGS sequence"/>
</dbReference>
<protein>
    <submittedName>
        <fullName evidence="2">Uncharacterized protein</fullName>
    </submittedName>
</protein>
<evidence type="ECO:0000313" key="2">
    <source>
        <dbReference type="EMBL" id="CAA2978031.1"/>
    </source>
</evidence>
<organism evidence="2 3">
    <name type="scientific">Olea europaea subsp. europaea</name>
    <dbReference type="NCBI Taxonomy" id="158383"/>
    <lineage>
        <taxon>Eukaryota</taxon>
        <taxon>Viridiplantae</taxon>
        <taxon>Streptophyta</taxon>
        <taxon>Embryophyta</taxon>
        <taxon>Tracheophyta</taxon>
        <taxon>Spermatophyta</taxon>
        <taxon>Magnoliopsida</taxon>
        <taxon>eudicotyledons</taxon>
        <taxon>Gunneridae</taxon>
        <taxon>Pentapetalae</taxon>
        <taxon>asterids</taxon>
        <taxon>lamiids</taxon>
        <taxon>Lamiales</taxon>
        <taxon>Oleaceae</taxon>
        <taxon>Oleeae</taxon>
        <taxon>Olea</taxon>
    </lineage>
</organism>
<accession>A0A8S0RFK6</accession>
<sequence>MTLQQPPLHHPAQNYTQTPLPPQSTTTTSSTTPTPARSTALPSPHTTLHHHYHISHQPLPSPPVPIPDPLHHQQQHCTLVPQIALPITTACTPSQIYHTASLLPAPKIAPPSNK</sequence>
<dbReference type="EMBL" id="CACTIH010003615">
    <property type="protein sequence ID" value="CAA2978031.1"/>
    <property type="molecule type" value="Genomic_DNA"/>
</dbReference>
<evidence type="ECO:0000313" key="3">
    <source>
        <dbReference type="Proteomes" id="UP000594638"/>
    </source>
</evidence>
<dbReference type="AlphaFoldDB" id="A0A8S0RFK6"/>
<keyword evidence="3" id="KW-1185">Reference proteome</keyword>
<reference evidence="2 3" key="1">
    <citation type="submission" date="2019-12" db="EMBL/GenBank/DDBJ databases">
        <authorList>
            <person name="Alioto T."/>
            <person name="Alioto T."/>
            <person name="Gomez Garrido J."/>
        </authorList>
    </citation>
    <scope>NUCLEOTIDE SEQUENCE [LARGE SCALE GENOMIC DNA]</scope>
</reference>
<comment type="caution">
    <text evidence="2">The sequence shown here is derived from an EMBL/GenBank/DDBJ whole genome shotgun (WGS) entry which is preliminary data.</text>
</comment>
<evidence type="ECO:0000256" key="1">
    <source>
        <dbReference type="SAM" id="MobiDB-lite"/>
    </source>
</evidence>
<feature type="compositionally biased region" description="Low complexity" evidence="1">
    <location>
        <begin position="23"/>
        <end position="46"/>
    </location>
</feature>